<dbReference type="InterPro" id="IPR013747">
    <property type="entry name" value="ACP_syn_III_C"/>
</dbReference>
<protein>
    <submittedName>
        <fullName evidence="5">3-Oxoacyl-(Acyl-carrier-protein (ACP)) synthase III domain protein</fullName>
    </submittedName>
</protein>
<dbReference type="Gene3D" id="3.40.47.10">
    <property type="match status" value="1"/>
</dbReference>
<dbReference type="eggNOG" id="COG0332">
    <property type="taxonomic scope" value="Bacteria"/>
</dbReference>
<dbReference type="InterPro" id="IPR013751">
    <property type="entry name" value="ACP_syn_III_N"/>
</dbReference>
<evidence type="ECO:0000256" key="2">
    <source>
        <dbReference type="ARBA" id="ARBA00023315"/>
    </source>
</evidence>
<proteinExistence type="predicted"/>
<dbReference type="PaxDb" id="469381-Dpep_0794"/>
<organism evidence="5 6">
    <name type="scientific">Dethiosulfovibrio peptidovorans DSM 11002</name>
    <dbReference type="NCBI Taxonomy" id="469381"/>
    <lineage>
        <taxon>Bacteria</taxon>
        <taxon>Thermotogati</taxon>
        <taxon>Synergistota</taxon>
        <taxon>Synergistia</taxon>
        <taxon>Synergistales</taxon>
        <taxon>Dethiosulfovibrionaceae</taxon>
        <taxon>Dethiosulfovibrio</taxon>
    </lineage>
</organism>
<dbReference type="STRING" id="469381.Dpep_0794"/>
<dbReference type="RefSeq" id="WP_005659815.1">
    <property type="nucleotide sequence ID" value="NZ_ABTR02000001.1"/>
</dbReference>
<dbReference type="Pfam" id="PF08541">
    <property type="entry name" value="ACP_syn_III_C"/>
    <property type="match status" value="1"/>
</dbReference>
<dbReference type="NCBIfam" id="NF006829">
    <property type="entry name" value="PRK09352.1"/>
    <property type="match status" value="1"/>
</dbReference>
<dbReference type="GO" id="GO:0044550">
    <property type="term" value="P:secondary metabolite biosynthetic process"/>
    <property type="evidence" value="ECO:0007669"/>
    <property type="project" value="TreeGrafter"/>
</dbReference>
<evidence type="ECO:0000313" key="5">
    <source>
        <dbReference type="EMBL" id="EFC90820.1"/>
    </source>
</evidence>
<gene>
    <name evidence="5" type="ORF">Dpep_0794</name>
</gene>
<reference evidence="5 6" key="1">
    <citation type="journal article" date="2010" name="Stand. Genomic Sci.">
        <title>Permanent draft genome sequence of Dethiosulfovibrio peptidovorans type strain (SEBR 4207).</title>
        <authorList>
            <person name="Labutti K."/>
            <person name="Mayilraj S."/>
            <person name="Clum A."/>
            <person name="Lucas S."/>
            <person name="Glavina Del Rio T."/>
            <person name="Nolan M."/>
            <person name="Tice H."/>
            <person name="Cheng J.F."/>
            <person name="Pitluck S."/>
            <person name="Liolios K."/>
            <person name="Ivanova N."/>
            <person name="Mavromatis K."/>
            <person name="Mikhailova N."/>
            <person name="Pati A."/>
            <person name="Goodwin L."/>
            <person name="Chen A."/>
            <person name="Palaniappan K."/>
            <person name="Land M."/>
            <person name="Hauser L."/>
            <person name="Chang Y.J."/>
            <person name="Jeffries C.D."/>
            <person name="Rohde M."/>
            <person name="Spring S."/>
            <person name="Goker M."/>
            <person name="Woyke T."/>
            <person name="Bristow J."/>
            <person name="Eisen J.A."/>
            <person name="Markowitz V."/>
            <person name="Hugenholtz P."/>
            <person name="Kyrpides N.C."/>
            <person name="Klenk H.P."/>
            <person name="Lapidus A."/>
        </authorList>
    </citation>
    <scope>NUCLEOTIDE SEQUENCE [LARGE SCALE GENOMIC DNA]</scope>
    <source>
        <strain evidence="5 6">DSM 11002</strain>
    </source>
</reference>
<dbReference type="OrthoDB" id="9815506at2"/>
<feature type="domain" description="Beta-ketoacyl-[acyl-carrier-protein] synthase III N-terminal" evidence="4">
    <location>
        <begin position="104"/>
        <end position="181"/>
    </location>
</feature>
<dbReference type="Proteomes" id="UP000006427">
    <property type="component" value="Unassembled WGS sequence"/>
</dbReference>
<evidence type="ECO:0000256" key="1">
    <source>
        <dbReference type="ARBA" id="ARBA00022679"/>
    </source>
</evidence>
<name>D2Z5S3_9BACT</name>
<keyword evidence="1" id="KW-0808">Transferase</keyword>
<accession>D2Z5S3</accession>
<dbReference type="SUPFAM" id="SSF53901">
    <property type="entry name" value="Thiolase-like"/>
    <property type="match status" value="1"/>
</dbReference>
<evidence type="ECO:0000313" key="6">
    <source>
        <dbReference type="Proteomes" id="UP000006427"/>
    </source>
</evidence>
<dbReference type="PANTHER" id="PTHR34069">
    <property type="entry name" value="3-OXOACYL-[ACYL-CARRIER-PROTEIN] SYNTHASE 3"/>
    <property type="match status" value="1"/>
</dbReference>
<dbReference type="EMBL" id="ABTR02000001">
    <property type="protein sequence ID" value="EFC90820.1"/>
    <property type="molecule type" value="Genomic_DNA"/>
</dbReference>
<dbReference type="AlphaFoldDB" id="D2Z5S3"/>
<dbReference type="Pfam" id="PF08545">
    <property type="entry name" value="ACP_syn_III"/>
    <property type="match status" value="1"/>
</dbReference>
<dbReference type="CDD" id="cd00830">
    <property type="entry name" value="KAS_III"/>
    <property type="match status" value="1"/>
</dbReference>
<feature type="domain" description="Beta-ketoacyl-[acyl-carrier-protein] synthase III C-terminal" evidence="3">
    <location>
        <begin position="242"/>
        <end position="330"/>
    </location>
</feature>
<dbReference type="GO" id="GO:0004315">
    <property type="term" value="F:3-oxoacyl-[acyl-carrier-protein] synthase activity"/>
    <property type="evidence" value="ECO:0007669"/>
    <property type="project" value="InterPro"/>
</dbReference>
<dbReference type="GO" id="GO:0006633">
    <property type="term" value="P:fatty acid biosynthetic process"/>
    <property type="evidence" value="ECO:0007669"/>
    <property type="project" value="InterPro"/>
</dbReference>
<dbReference type="PANTHER" id="PTHR34069:SF2">
    <property type="entry name" value="BETA-KETOACYL-[ACYL-CARRIER-PROTEIN] SYNTHASE III"/>
    <property type="match status" value="1"/>
</dbReference>
<dbReference type="InterPro" id="IPR016039">
    <property type="entry name" value="Thiolase-like"/>
</dbReference>
<evidence type="ECO:0000259" key="4">
    <source>
        <dbReference type="Pfam" id="PF08545"/>
    </source>
</evidence>
<evidence type="ECO:0000259" key="3">
    <source>
        <dbReference type="Pfam" id="PF08541"/>
    </source>
</evidence>
<sequence>MIFSCFCPEILLDNADLEKAYSDPKWTAKKILRKTGISSRSISGDMLVSDMAVKAAEGLFEENGIDRSTVNFLLLCTQSPDYYLPSTACIVQDRLGLPTTSGALDFNLGCSGFVYGLSLAKGLLSGGIAENVLLITSEAYTKHIHPMDRSTRTIFGDGAAAVLISREDLPNIGDFVLGTDGSGYKNLIVPSGGMAIPRSEETAKEQTDESGNIRSQDNLYMNGPEIFSFTLRTVPDMIHRVLEKNGLKQEDVDHFVFHQANRFILESLRDKLSIPEEKFVIDVEETGNTVSPTIPIAIKRAMEKGRIKKGEKILIAGFGVGYSWGATILQL</sequence>
<comment type="caution">
    <text evidence="5">The sequence shown here is derived from an EMBL/GenBank/DDBJ whole genome shotgun (WGS) entry which is preliminary data.</text>
</comment>
<keyword evidence="2" id="KW-0012">Acyltransferase</keyword>
<keyword evidence="6" id="KW-1185">Reference proteome</keyword>